<evidence type="ECO:0000256" key="6">
    <source>
        <dbReference type="SAM" id="Phobius"/>
    </source>
</evidence>
<feature type="transmembrane region" description="Helical" evidence="6">
    <location>
        <begin position="51"/>
        <end position="68"/>
    </location>
</feature>
<keyword evidence="3 6" id="KW-0812">Transmembrane</keyword>
<evidence type="ECO:0000313" key="8">
    <source>
        <dbReference type="EMBL" id="QBK25503.1"/>
    </source>
</evidence>
<keyword evidence="5 6" id="KW-0472">Membrane</keyword>
<feature type="transmembrane region" description="Helical" evidence="6">
    <location>
        <begin position="20"/>
        <end position="39"/>
    </location>
</feature>
<dbReference type="KEGG" id="uth:DKZ56_06340"/>
<proteinExistence type="inferred from homology"/>
<dbReference type="Pfam" id="PF04138">
    <property type="entry name" value="GtrA_DPMS_TM"/>
    <property type="match status" value="1"/>
</dbReference>
<dbReference type="PANTHER" id="PTHR38459">
    <property type="entry name" value="PROPHAGE BACTOPRENOL-LINKED GLUCOSE TRANSLOCASE HOMOLOG"/>
    <property type="match status" value="1"/>
</dbReference>
<evidence type="ECO:0000256" key="1">
    <source>
        <dbReference type="ARBA" id="ARBA00004141"/>
    </source>
</evidence>
<keyword evidence="9" id="KW-1185">Reference proteome</keyword>
<dbReference type="Proteomes" id="UP000291151">
    <property type="component" value="Chromosome"/>
</dbReference>
<feature type="transmembrane region" description="Helical" evidence="6">
    <location>
        <begin position="117"/>
        <end position="133"/>
    </location>
</feature>
<comment type="subcellular location">
    <subcellularLocation>
        <location evidence="1">Membrane</location>
        <topology evidence="1">Multi-pass membrane protein</topology>
    </subcellularLocation>
</comment>
<sequence>MNNNLWKRIGSVVDEKFWKFIIVGIVNTIVGTMIMFGLYNLAGFSYWLSSSANYILTSILSYFLNKYFTFQHKKDSWKSALRFALNIAVCYLLAYGIAKQLALLLLSNVSVKVQENVAMIVGMVFFTMLNYLGQRFFAFKE</sequence>
<dbReference type="InterPro" id="IPR007267">
    <property type="entry name" value="GtrA_DPMS_TM"/>
</dbReference>
<evidence type="ECO:0000256" key="2">
    <source>
        <dbReference type="ARBA" id="ARBA00009399"/>
    </source>
</evidence>
<dbReference type="GO" id="GO:0000271">
    <property type="term" value="P:polysaccharide biosynthetic process"/>
    <property type="evidence" value="ECO:0007669"/>
    <property type="project" value="InterPro"/>
</dbReference>
<organism evidence="8 9">
    <name type="scientific">Ureibacillus thermophilus</name>
    <dbReference type="NCBI Taxonomy" id="367743"/>
    <lineage>
        <taxon>Bacteria</taxon>
        <taxon>Bacillati</taxon>
        <taxon>Bacillota</taxon>
        <taxon>Bacilli</taxon>
        <taxon>Bacillales</taxon>
        <taxon>Caryophanaceae</taxon>
        <taxon>Ureibacillus</taxon>
    </lineage>
</organism>
<evidence type="ECO:0000256" key="3">
    <source>
        <dbReference type="ARBA" id="ARBA00022692"/>
    </source>
</evidence>
<gene>
    <name evidence="8" type="ORF">DKZ56_06340</name>
</gene>
<evidence type="ECO:0000256" key="5">
    <source>
        <dbReference type="ARBA" id="ARBA00023136"/>
    </source>
</evidence>
<name>A0A4P6UQX9_9BACL</name>
<evidence type="ECO:0000259" key="7">
    <source>
        <dbReference type="Pfam" id="PF04138"/>
    </source>
</evidence>
<comment type="similarity">
    <text evidence="2">Belongs to the GtrA family.</text>
</comment>
<dbReference type="GO" id="GO:0005886">
    <property type="term" value="C:plasma membrane"/>
    <property type="evidence" value="ECO:0007669"/>
    <property type="project" value="TreeGrafter"/>
</dbReference>
<evidence type="ECO:0000256" key="4">
    <source>
        <dbReference type="ARBA" id="ARBA00022989"/>
    </source>
</evidence>
<dbReference type="InterPro" id="IPR051401">
    <property type="entry name" value="GtrA_CellWall_Glycosyl"/>
</dbReference>
<reference evidence="8 9" key="1">
    <citation type="submission" date="2019-02" db="EMBL/GenBank/DDBJ databases">
        <title>Ureibacillus thermophilus.</title>
        <authorList>
            <person name="Sunny J.S."/>
            <person name="Natarajan A."/>
            <person name="Saleena L.M."/>
        </authorList>
    </citation>
    <scope>NUCLEOTIDE SEQUENCE [LARGE SCALE GENOMIC DNA]</scope>
    <source>
        <strain evidence="8 9">LM102</strain>
    </source>
</reference>
<protein>
    <submittedName>
        <fullName evidence="8">GtrA family protein</fullName>
    </submittedName>
</protein>
<dbReference type="PANTHER" id="PTHR38459:SF1">
    <property type="entry name" value="PROPHAGE BACTOPRENOL-LINKED GLUCOSE TRANSLOCASE HOMOLOG"/>
    <property type="match status" value="1"/>
</dbReference>
<feature type="domain" description="GtrA/DPMS transmembrane" evidence="7">
    <location>
        <begin position="19"/>
        <end position="139"/>
    </location>
</feature>
<accession>A0A4P6UQX9</accession>
<dbReference type="AlphaFoldDB" id="A0A4P6UQX9"/>
<evidence type="ECO:0000313" key="9">
    <source>
        <dbReference type="Proteomes" id="UP000291151"/>
    </source>
</evidence>
<keyword evidence="4 6" id="KW-1133">Transmembrane helix</keyword>
<dbReference type="EMBL" id="CP036528">
    <property type="protein sequence ID" value="QBK25503.1"/>
    <property type="molecule type" value="Genomic_DNA"/>
</dbReference>
<feature type="transmembrane region" description="Helical" evidence="6">
    <location>
        <begin position="80"/>
        <end position="97"/>
    </location>
</feature>